<dbReference type="GO" id="GO:0048038">
    <property type="term" value="F:quinone binding"/>
    <property type="evidence" value="ECO:0007669"/>
    <property type="project" value="UniProtKB-KW"/>
</dbReference>
<dbReference type="PANTHER" id="PTHR43105">
    <property type="entry name" value="RESPIRATORY NITRATE REDUCTASE"/>
    <property type="match status" value="1"/>
</dbReference>
<dbReference type="PROSITE" id="PS51669">
    <property type="entry name" value="4FE4S_MOW_BIS_MGD"/>
    <property type="match status" value="1"/>
</dbReference>
<evidence type="ECO:0000256" key="8">
    <source>
        <dbReference type="ARBA" id="ARBA00022967"/>
    </source>
</evidence>
<keyword evidence="19" id="KW-0560">Oxidoreductase</keyword>
<feature type="domain" description="2Fe-2S ferredoxin-type" evidence="15">
    <location>
        <begin position="1"/>
        <end position="78"/>
    </location>
</feature>
<dbReference type="GO" id="GO:0046872">
    <property type="term" value="F:metal ion binding"/>
    <property type="evidence" value="ECO:0007669"/>
    <property type="project" value="UniProtKB-KW"/>
</dbReference>
<sequence>MVTITLDGQQIEVEPGTTILTAARSHAINIPTFCYQERLSISASCRMCLVEVEGRNKLEPACATAVAPDMVIHSHSERVVATREDMLEMLLANHPLDCPICDKGGECELQDTVFEYGKGGSRLRDFKRVFRQRDIELNKVIVFNANRCIQCQRCVRICEEVVGDVALGTAERGLDSEITGVGNSLKDCSHCGNCIEVCPVGALMSVPYRYKARPWDLVETETICNMCGTGCSLTAQVRDGEFKRVKSSLDTGINGELLCAKGRFGFDAIDGGDRIREPMMRVNGAHVPVSWNEAIRFIATKARVVMESGGRIQGHISPRESNETAYMFQNLMRRVFGSQDIHASTRFSGLQKAGAIEALGHVVTGYLDRKPLKSVLQAECVFLLGSNITQENPVSGYLLRSAVRGGNKSLFIASSRPCGLDDLAAASMRLLSGNEAQLLGLLMQGEPKMANSAIEEFVSVIQPTVATADSITFLIGTEFLRSSLAAQCLRKIAQVVDYFKAQGKTVYLQFLFDRPNQLGLWDMGCLDGVAPGWQRSPSSPKTTKNPPDLTYILGSDPLRNRARDDPAALSQQHSTCLVVHTSHYNKSAEQADVLLPATPFGEESGTYTNNEGRVQVLRPVRDAAQNQPSTRQVFNLIAQALGQGAGPIGSDQLHVPIAADFPGFGSFGDTADMRMAARNSGWPISEGATDAPVILPENLDVKDCRRYLITGDNLFQSGQYTARSGVLSSLDATPYVELNPGPEPDHAFEGMMVTLVSSGNSFTAPLKINRSFDKQTVFVAERFLTDDGKTIHFDGEYPKLVDVVISGPEERASQV</sequence>
<evidence type="ECO:0000256" key="10">
    <source>
        <dbReference type="ARBA" id="ARBA00023014"/>
    </source>
</evidence>
<evidence type="ECO:0000256" key="13">
    <source>
        <dbReference type="ARBA" id="ARBA00047712"/>
    </source>
</evidence>
<evidence type="ECO:0000256" key="6">
    <source>
        <dbReference type="ARBA" id="ARBA00022723"/>
    </source>
</evidence>
<keyword evidence="7" id="KW-0677">Repeat</keyword>
<dbReference type="InterPro" id="IPR006963">
    <property type="entry name" value="Mopterin_OxRdtase_4Fe-4S_dom"/>
</dbReference>
<dbReference type="PROSITE" id="PS00551">
    <property type="entry name" value="MOLYBDOPTERIN_PROK_1"/>
    <property type="match status" value="1"/>
</dbReference>
<dbReference type="SUPFAM" id="SSF54292">
    <property type="entry name" value="2Fe-2S ferredoxin-like"/>
    <property type="match status" value="1"/>
</dbReference>
<keyword evidence="3" id="KW-0004">4Fe-4S</keyword>
<comment type="cofactor">
    <cofactor evidence="12">
        <name>[2Fe-2S] cluster</name>
        <dbReference type="ChEBI" id="CHEBI:190135"/>
    </cofactor>
</comment>
<dbReference type="NCBIfam" id="TIGR01973">
    <property type="entry name" value="NuoG"/>
    <property type="match status" value="1"/>
</dbReference>
<evidence type="ECO:0000256" key="5">
    <source>
        <dbReference type="ARBA" id="ARBA00022719"/>
    </source>
</evidence>
<dbReference type="PROSITE" id="PS51379">
    <property type="entry name" value="4FE4S_FER_2"/>
    <property type="match status" value="2"/>
</dbReference>
<dbReference type="Pfam" id="PF22117">
    <property type="entry name" value="Fer4_Nqo3"/>
    <property type="match status" value="1"/>
</dbReference>
<dbReference type="PROSITE" id="PS00642">
    <property type="entry name" value="COMPLEX1_75K_2"/>
    <property type="match status" value="1"/>
</dbReference>
<dbReference type="EMBL" id="WSFO01000005">
    <property type="protein sequence ID" value="KAE9630032.1"/>
    <property type="molecule type" value="Genomic_DNA"/>
</dbReference>
<evidence type="ECO:0000313" key="20">
    <source>
        <dbReference type="Proteomes" id="UP000441586"/>
    </source>
</evidence>
<dbReference type="PANTHER" id="PTHR43105:SF10">
    <property type="entry name" value="NADH-QUINONE OXIDOREDUCTASE SUBUNIT G"/>
    <property type="match status" value="1"/>
</dbReference>
<dbReference type="GO" id="GO:0016651">
    <property type="term" value="F:oxidoreductase activity, acting on NAD(P)H"/>
    <property type="evidence" value="ECO:0007669"/>
    <property type="project" value="InterPro"/>
</dbReference>
<dbReference type="InterPro" id="IPR017900">
    <property type="entry name" value="4Fe4S_Fe_S_CS"/>
</dbReference>
<dbReference type="Gene3D" id="3.10.20.740">
    <property type="match status" value="1"/>
</dbReference>
<evidence type="ECO:0000313" key="19">
    <source>
        <dbReference type="EMBL" id="KAE9630032.1"/>
    </source>
</evidence>
<keyword evidence="4" id="KW-0001">2Fe-2S</keyword>
<feature type="domain" description="4Fe-4S ferredoxin-type" evidence="16">
    <location>
        <begin position="139"/>
        <end position="168"/>
    </location>
</feature>
<dbReference type="Gene3D" id="3.30.70.20">
    <property type="match status" value="1"/>
</dbReference>
<dbReference type="SUPFAM" id="SSF53706">
    <property type="entry name" value="Formate dehydrogenase/DMSO reductase, domains 1-3"/>
    <property type="match status" value="1"/>
</dbReference>
<evidence type="ECO:0000256" key="7">
    <source>
        <dbReference type="ARBA" id="ARBA00022737"/>
    </source>
</evidence>
<dbReference type="Gene3D" id="2.20.25.90">
    <property type="entry name" value="ADC-like domains"/>
    <property type="match status" value="1"/>
</dbReference>
<evidence type="ECO:0000259" key="17">
    <source>
        <dbReference type="PROSITE" id="PS51669"/>
    </source>
</evidence>
<dbReference type="InterPro" id="IPR001041">
    <property type="entry name" value="2Fe-2S_ferredoxin-type"/>
</dbReference>
<dbReference type="Gene3D" id="3.40.228.10">
    <property type="entry name" value="Dimethylsulfoxide Reductase, domain 2"/>
    <property type="match status" value="1"/>
</dbReference>
<keyword evidence="5" id="KW-0874">Quinone</keyword>
<dbReference type="SMART" id="SM00926">
    <property type="entry name" value="Molybdop_Fe4S4"/>
    <property type="match status" value="1"/>
</dbReference>
<dbReference type="GO" id="GO:0051539">
    <property type="term" value="F:4 iron, 4 sulfur cluster binding"/>
    <property type="evidence" value="ECO:0007669"/>
    <property type="project" value="UniProtKB-KW"/>
</dbReference>
<keyword evidence="10" id="KW-0411">Iron-sulfur</keyword>
<dbReference type="PROSITE" id="PS51085">
    <property type="entry name" value="2FE2S_FER_2"/>
    <property type="match status" value="1"/>
</dbReference>
<dbReference type="InterPro" id="IPR010228">
    <property type="entry name" value="NADH_UbQ_OxRdtase_Gsu"/>
</dbReference>
<dbReference type="Proteomes" id="UP000441586">
    <property type="component" value="Unassembled WGS sequence"/>
</dbReference>
<keyword evidence="8" id="KW-1278">Translocase</keyword>
<dbReference type="CDD" id="cd00207">
    <property type="entry name" value="fer2"/>
    <property type="match status" value="1"/>
</dbReference>
<dbReference type="Gene3D" id="3.40.50.740">
    <property type="match status" value="2"/>
</dbReference>
<dbReference type="SMART" id="SM00929">
    <property type="entry name" value="NADH-G_4Fe-4S_3"/>
    <property type="match status" value="1"/>
</dbReference>
<dbReference type="InterPro" id="IPR054351">
    <property type="entry name" value="NADH_UbQ_OxRdtase_ferredoxin"/>
</dbReference>
<comment type="catalytic activity">
    <reaction evidence="13">
        <text>a quinone + NADH + 5 H(+)(in) = a quinol + NAD(+) + 4 H(+)(out)</text>
        <dbReference type="Rhea" id="RHEA:57888"/>
        <dbReference type="ChEBI" id="CHEBI:15378"/>
        <dbReference type="ChEBI" id="CHEBI:24646"/>
        <dbReference type="ChEBI" id="CHEBI:57540"/>
        <dbReference type="ChEBI" id="CHEBI:57945"/>
        <dbReference type="ChEBI" id="CHEBI:132124"/>
    </reaction>
</comment>
<dbReference type="InterPro" id="IPR027467">
    <property type="entry name" value="MopterinOxRdtase_cofactor_BS"/>
</dbReference>
<dbReference type="GO" id="GO:0051537">
    <property type="term" value="F:2 iron, 2 sulfur cluster binding"/>
    <property type="evidence" value="ECO:0007669"/>
    <property type="project" value="UniProtKB-KW"/>
</dbReference>
<dbReference type="PROSITE" id="PS00641">
    <property type="entry name" value="COMPLEX1_75K_1"/>
    <property type="match status" value="1"/>
</dbReference>
<dbReference type="InterPro" id="IPR000283">
    <property type="entry name" value="NADH_UbQ_OxRdtase_75kDa_su_CS"/>
</dbReference>
<dbReference type="GO" id="GO:0008137">
    <property type="term" value="F:NADH dehydrogenase (ubiquinone) activity"/>
    <property type="evidence" value="ECO:0007669"/>
    <property type="project" value="InterPro"/>
</dbReference>
<reference evidence="19 20" key="1">
    <citation type="submission" date="2019-12" db="EMBL/GenBank/DDBJ databases">
        <authorList>
            <person name="Zhang Y.-J."/>
        </authorList>
    </citation>
    <scope>NUCLEOTIDE SEQUENCE [LARGE SCALE GENOMIC DNA]</scope>
    <source>
        <strain evidence="19 20">H18S-6</strain>
    </source>
</reference>
<dbReference type="Pfam" id="PF00384">
    <property type="entry name" value="Molybdopterin"/>
    <property type="match status" value="1"/>
</dbReference>
<proteinExistence type="inferred from homology"/>
<protein>
    <submittedName>
        <fullName evidence="19">NADH-quinone oxidoreductase subunit NuoG</fullName>
        <ecNumber evidence="19">1.6.5.11</ecNumber>
    </submittedName>
</protein>
<dbReference type="FunFam" id="3.30.70.20:FF:000035">
    <property type="entry name" value="Iron hydrogenase 1"/>
    <property type="match status" value="1"/>
</dbReference>
<dbReference type="EC" id="1.6.5.11" evidence="19"/>
<dbReference type="InterPro" id="IPR006656">
    <property type="entry name" value="Mopterin_OxRdtase"/>
</dbReference>
<gene>
    <name evidence="19" type="primary">nuoG</name>
    <name evidence="19" type="ORF">GP644_10095</name>
</gene>
<dbReference type="Pfam" id="PF13510">
    <property type="entry name" value="Fer2_4"/>
    <property type="match status" value="1"/>
</dbReference>
<evidence type="ECO:0000256" key="11">
    <source>
        <dbReference type="ARBA" id="ARBA00023027"/>
    </source>
</evidence>
<feature type="domain" description="4Fe-4S ferredoxin-type" evidence="16">
    <location>
        <begin position="176"/>
        <end position="208"/>
    </location>
</feature>
<evidence type="ECO:0000256" key="12">
    <source>
        <dbReference type="ARBA" id="ARBA00034078"/>
    </source>
</evidence>
<comment type="cofactor">
    <cofactor evidence="1">
        <name>[4Fe-4S] cluster</name>
        <dbReference type="ChEBI" id="CHEBI:49883"/>
    </cofactor>
</comment>
<evidence type="ECO:0000256" key="2">
    <source>
        <dbReference type="ARBA" id="ARBA00005404"/>
    </source>
</evidence>
<dbReference type="InterPro" id="IPR050123">
    <property type="entry name" value="Prok_molybdopt-oxidoreductase"/>
</dbReference>
<keyword evidence="6" id="KW-0479">Metal-binding</keyword>
<dbReference type="InterPro" id="IPR036010">
    <property type="entry name" value="2Fe-2S_ferredoxin-like_sf"/>
</dbReference>
<dbReference type="GO" id="GO:0016020">
    <property type="term" value="C:membrane"/>
    <property type="evidence" value="ECO:0007669"/>
    <property type="project" value="InterPro"/>
</dbReference>
<evidence type="ECO:0000259" key="15">
    <source>
        <dbReference type="PROSITE" id="PS51085"/>
    </source>
</evidence>
<dbReference type="GO" id="GO:0042773">
    <property type="term" value="P:ATP synthesis coupled electron transport"/>
    <property type="evidence" value="ECO:0007669"/>
    <property type="project" value="InterPro"/>
</dbReference>
<evidence type="ECO:0000259" key="16">
    <source>
        <dbReference type="PROSITE" id="PS51379"/>
    </source>
</evidence>
<evidence type="ECO:0000256" key="9">
    <source>
        <dbReference type="ARBA" id="ARBA00023004"/>
    </source>
</evidence>
<dbReference type="SUPFAM" id="SSF54862">
    <property type="entry name" value="4Fe-4S ferredoxins"/>
    <property type="match status" value="1"/>
</dbReference>
<dbReference type="RefSeq" id="WP_158979227.1">
    <property type="nucleotide sequence ID" value="NZ_WSFO01000005.1"/>
</dbReference>
<keyword evidence="9" id="KW-0408">Iron</keyword>
<dbReference type="Pfam" id="PF04879">
    <property type="entry name" value="Molybdop_Fe4S4"/>
    <property type="match status" value="1"/>
</dbReference>
<dbReference type="PROSITE" id="PS51839">
    <property type="entry name" value="4FE4S_HC3"/>
    <property type="match status" value="1"/>
</dbReference>
<evidence type="ECO:0000256" key="1">
    <source>
        <dbReference type="ARBA" id="ARBA00001966"/>
    </source>
</evidence>
<dbReference type="InterPro" id="IPR019574">
    <property type="entry name" value="NADH_UbQ_OxRdtase_Gsu_4Fe4S-bd"/>
</dbReference>
<dbReference type="AlphaFoldDB" id="A0A6A4RJ19"/>
<dbReference type="InterPro" id="IPR017896">
    <property type="entry name" value="4Fe4S_Fe-S-bd"/>
</dbReference>
<dbReference type="Pfam" id="PF10588">
    <property type="entry name" value="NADH-G_4Fe-4S_3"/>
    <property type="match status" value="1"/>
</dbReference>
<name>A0A6A4RJ19_9RHOB</name>
<organism evidence="19 20">
    <name type="scientific">Parasedimentitalea maritima</name>
    <dbReference type="NCBI Taxonomy" id="2578117"/>
    <lineage>
        <taxon>Bacteria</taxon>
        <taxon>Pseudomonadati</taxon>
        <taxon>Pseudomonadota</taxon>
        <taxon>Alphaproteobacteria</taxon>
        <taxon>Rhodobacterales</taxon>
        <taxon>Paracoccaceae</taxon>
        <taxon>Parasedimentitalea</taxon>
    </lineage>
</organism>
<accession>A0A6A4RJ19</accession>
<comment type="caution">
    <text evidence="19">The sequence shown here is derived from an EMBL/GenBank/DDBJ whole genome shotgun (WGS) entry which is preliminary data.</text>
</comment>
<comment type="similarity">
    <text evidence="2 14">Belongs to the complex I 75 kDa subunit family.</text>
</comment>
<evidence type="ECO:0000256" key="14">
    <source>
        <dbReference type="RuleBase" id="RU004523"/>
    </source>
</evidence>
<dbReference type="PROSITE" id="PS00198">
    <property type="entry name" value="4FE4S_FER_1"/>
    <property type="match status" value="1"/>
</dbReference>
<feature type="domain" description="4Fe-4S Mo/W bis-MGD-type" evidence="17">
    <location>
        <begin position="217"/>
        <end position="273"/>
    </location>
</feature>
<dbReference type="FunFam" id="3.10.20.740:FF:000001">
    <property type="entry name" value="NADH-quinone oxidoreductase subunit G"/>
    <property type="match status" value="1"/>
</dbReference>
<evidence type="ECO:0000256" key="3">
    <source>
        <dbReference type="ARBA" id="ARBA00022485"/>
    </source>
</evidence>
<feature type="domain" description="4Fe-4S His(Cys)3-ligated-type" evidence="18">
    <location>
        <begin position="78"/>
        <end position="117"/>
    </location>
</feature>
<keyword evidence="11" id="KW-0520">NAD</keyword>
<evidence type="ECO:0000259" key="18">
    <source>
        <dbReference type="PROSITE" id="PS51839"/>
    </source>
</evidence>
<evidence type="ECO:0000256" key="4">
    <source>
        <dbReference type="ARBA" id="ARBA00022714"/>
    </source>
</evidence>